<keyword evidence="3" id="KW-1185">Reference proteome</keyword>
<comment type="caution">
    <text evidence="2">The sequence shown here is derived from an EMBL/GenBank/DDBJ whole genome shotgun (WGS) entry which is preliminary data.</text>
</comment>
<accession>A0ABW4TCM0</accession>
<evidence type="ECO:0000313" key="2">
    <source>
        <dbReference type="EMBL" id="MFD1938695.1"/>
    </source>
</evidence>
<dbReference type="InterPro" id="IPR053140">
    <property type="entry name" value="GDSL_Rv0518-like"/>
</dbReference>
<dbReference type="RefSeq" id="WP_379580778.1">
    <property type="nucleotide sequence ID" value="NZ_JBHUFV010000068.1"/>
</dbReference>
<evidence type="ECO:0000259" key="1">
    <source>
        <dbReference type="Pfam" id="PF20229"/>
    </source>
</evidence>
<gene>
    <name evidence="2" type="ORF">ACFSKW_45250</name>
</gene>
<dbReference type="PANTHER" id="PTHR43784:SF2">
    <property type="entry name" value="GDSL-LIKE LIPASE_ACYLHYDROLASE, PUTATIVE (AFU_ORTHOLOGUE AFUA_2G00820)-RELATED"/>
    <property type="match status" value="1"/>
</dbReference>
<name>A0ABW4TCM0_9ACTN</name>
<dbReference type="Proteomes" id="UP001597368">
    <property type="component" value="Unassembled WGS sequence"/>
</dbReference>
<reference evidence="3" key="1">
    <citation type="journal article" date="2019" name="Int. J. Syst. Evol. Microbiol.">
        <title>The Global Catalogue of Microorganisms (GCM) 10K type strain sequencing project: providing services to taxonomists for standard genome sequencing and annotation.</title>
        <authorList>
            <consortium name="The Broad Institute Genomics Platform"/>
            <consortium name="The Broad Institute Genome Sequencing Center for Infectious Disease"/>
            <person name="Wu L."/>
            <person name="Ma J."/>
        </authorList>
    </citation>
    <scope>NUCLEOTIDE SEQUENCE [LARGE SCALE GENOMIC DNA]</scope>
    <source>
        <strain evidence="3">ICMP 6774ER</strain>
    </source>
</reference>
<protein>
    <submittedName>
        <fullName evidence="2">Chromate resistance protein ChrB</fullName>
    </submittedName>
</protein>
<dbReference type="Gene3D" id="3.40.50.1110">
    <property type="entry name" value="SGNH hydrolase"/>
    <property type="match status" value="1"/>
</dbReference>
<dbReference type="InterPro" id="IPR036514">
    <property type="entry name" value="SGNH_hydro_sf"/>
</dbReference>
<dbReference type="SUPFAM" id="SSF52266">
    <property type="entry name" value="SGNH hydrolase"/>
    <property type="match status" value="1"/>
</dbReference>
<organism evidence="2 3">
    <name type="scientific">Nonomuraea mangrovi</name>
    <dbReference type="NCBI Taxonomy" id="2316207"/>
    <lineage>
        <taxon>Bacteria</taxon>
        <taxon>Bacillati</taxon>
        <taxon>Actinomycetota</taxon>
        <taxon>Actinomycetes</taxon>
        <taxon>Streptosporangiales</taxon>
        <taxon>Streptosporangiaceae</taxon>
        <taxon>Nonomuraea</taxon>
    </lineage>
</organism>
<dbReference type="InterPro" id="IPR046858">
    <property type="entry name" value="ChrB_N"/>
</dbReference>
<proteinExistence type="predicted"/>
<dbReference type="EMBL" id="JBHUFV010000068">
    <property type="protein sequence ID" value="MFD1938695.1"/>
    <property type="molecule type" value="Genomic_DNA"/>
</dbReference>
<dbReference type="PANTHER" id="PTHR43784">
    <property type="entry name" value="GDSL-LIKE LIPASE/ACYLHYDROLASE, PUTATIVE (AFU_ORTHOLOGUE AFUA_2G00820)-RELATED"/>
    <property type="match status" value="1"/>
</dbReference>
<sequence>MSSSEVEDRDWLLVSISTGAVASLRVHVWRQLRKLGAIYIQQSICLLPDRPPITKAVTRLLARVRAQGGQARCLHVRLTDTDEIVAGHRELIRLAHARGIRVVGGTIMPFKGNPWLYPEGTPEPFALEQIRDEVNTWIRTSGEYDAVADFEQALRSPTDPDQLRPEFNVRDGQEGDWLHPNDAGLNAMAEAIDLSRL</sequence>
<evidence type="ECO:0000313" key="3">
    <source>
        <dbReference type="Proteomes" id="UP001597368"/>
    </source>
</evidence>
<feature type="domain" description="ChrB N-terminal" evidence="1">
    <location>
        <begin position="25"/>
        <end position="82"/>
    </location>
</feature>
<dbReference type="Pfam" id="PF20229">
    <property type="entry name" value="ChrB_N"/>
    <property type="match status" value="1"/>
</dbReference>